<dbReference type="Proteomes" id="UP000269438">
    <property type="component" value="Unassembled WGS sequence"/>
</dbReference>
<dbReference type="OrthoDB" id="9781621at2"/>
<evidence type="ECO:0000313" key="7">
    <source>
        <dbReference type="EMBL" id="RLP83710.1"/>
    </source>
</evidence>
<dbReference type="PRINTS" id="PR00469">
    <property type="entry name" value="PNDRDTASEII"/>
</dbReference>
<comment type="caution">
    <text evidence="7">The sequence shown here is derived from an EMBL/GenBank/DDBJ whole genome shotgun (WGS) entry which is preliminary data.</text>
</comment>
<reference evidence="7 8" key="1">
    <citation type="submission" date="2018-10" db="EMBL/GenBank/DDBJ databases">
        <authorList>
            <person name="Li J."/>
        </authorList>
    </citation>
    <scope>NUCLEOTIDE SEQUENCE [LARGE SCALE GENOMIC DNA]</scope>
    <source>
        <strain evidence="7 8">JCM 11654</strain>
    </source>
</reference>
<evidence type="ECO:0000259" key="6">
    <source>
        <dbReference type="Pfam" id="PF07992"/>
    </source>
</evidence>
<comment type="cofactor">
    <cofactor evidence="1">
        <name>FAD</name>
        <dbReference type="ChEBI" id="CHEBI:57692"/>
    </cofactor>
</comment>
<dbReference type="EMBL" id="RCUY01000002">
    <property type="protein sequence ID" value="RLP83710.1"/>
    <property type="molecule type" value="Genomic_DNA"/>
</dbReference>
<evidence type="ECO:0000256" key="5">
    <source>
        <dbReference type="ARBA" id="ARBA00023002"/>
    </source>
</evidence>
<evidence type="ECO:0000256" key="1">
    <source>
        <dbReference type="ARBA" id="ARBA00001974"/>
    </source>
</evidence>
<dbReference type="Gene3D" id="3.50.50.100">
    <property type="match status" value="1"/>
</dbReference>
<dbReference type="PANTHER" id="PTHR42913:SF3">
    <property type="entry name" value="64 KDA MITOCHONDRIAL NADH DEHYDROGENASE (EUROFUNG)"/>
    <property type="match status" value="1"/>
</dbReference>
<feature type="domain" description="FAD/NAD(P)-binding" evidence="6">
    <location>
        <begin position="6"/>
        <end position="280"/>
    </location>
</feature>
<keyword evidence="8" id="KW-1185">Reference proteome</keyword>
<name>A0A3L7AW09_9MICO</name>
<proteinExistence type="inferred from homology"/>
<dbReference type="GO" id="GO:0019646">
    <property type="term" value="P:aerobic electron transport chain"/>
    <property type="evidence" value="ECO:0007669"/>
    <property type="project" value="TreeGrafter"/>
</dbReference>
<protein>
    <submittedName>
        <fullName evidence="7">Dehydrogenase</fullName>
    </submittedName>
</protein>
<keyword evidence="4" id="KW-0274">FAD</keyword>
<evidence type="ECO:0000256" key="4">
    <source>
        <dbReference type="ARBA" id="ARBA00022827"/>
    </source>
</evidence>
<dbReference type="InterPro" id="IPR023753">
    <property type="entry name" value="FAD/NAD-binding_dom"/>
</dbReference>
<dbReference type="GO" id="GO:0003955">
    <property type="term" value="F:NAD(P)H dehydrogenase (quinone) activity"/>
    <property type="evidence" value="ECO:0007669"/>
    <property type="project" value="TreeGrafter"/>
</dbReference>
<dbReference type="SUPFAM" id="SSF51905">
    <property type="entry name" value="FAD/NAD(P)-binding domain"/>
    <property type="match status" value="1"/>
</dbReference>
<evidence type="ECO:0000313" key="8">
    <source>
        <dbReference type="Proteomes" id="UP000269438"/>
    </source>
</evidence>
<organism evidence="7 8">
    <name type="scientific">Mycetocola lacteus</name>
    <dbReference type="NCBI Taxonomy" id="76637"/>
    <lineage>
        <taxon>Bacteria</taxon>
        <taxon>Bacillati</taxon>
        <taxon>Actinomycetota</taxon>
        <taxon>Actinomycetes</taxon>
        <taxon>Micrococcales</taxon>
        <taxon>Microbacteriaceae</taxon>
        <taxon>Mycetocola</taxon>
    </lineage>
</organism>
<comment type="similarity">
    <text evidence="2">Belongs to the NADH dehydrogenase family.</text>
</comment>
<dbReference type="Pfam" id="PF07992">
    <property type="entry name" value="Pyr_redox_2"/>
    <property type="match status" value="1"/>
</dbReference>
<dbReference type="AlphaFoldDB" id="A0A3L7AW09"/>
<dbReference type="InterPro" id="IPR036188">
    <property type="entry name" value="FAD/NAD-bd_sf"/>
</dbReference>
<accession>A0A3L7AW09</accession>
<evidence type="ECO:0000256" key="2">
    <source>
        <dbReference type="ARBA" id="ARBA00005272"/>
    </source>
</evidence>
<sequence>MSAPTRVVIIGAGYAGVMAANRLAGSPELSGSVHVSVLNPRPEFVERIRLHELAAGTRQSATVPMRSLLHADAELIEGTAVRIDPERRRVHLSSGEATLDYDVLLYAVGSTQPTESVPAAAYGLRDPEEARRLHTRLATLDPGSTVSVVGAGATGIEAATEIAEAYPRLRLRLMSRGEIGANLSAAGKRAIVTKLARLKIETLTHTTVQRCEDSAVVTADGRTLDSACTVWTGGLGVPELASLSGLPVDEFGRLLVDDTLSCPRYPNIFGAGDAISAPREVAGHLRMSCASALPLGAHAAQNIIALLQGKERAPLSIGYMIACISLGRTSGLIQTLHADDRPRRFILRGRLAGITKERVCAMTLSWMRGERRRSGSFGWPRGPRPTPTR</sequence>
<keyword evidence="3" id="KW-0285">Flavoprotein</keyword>
<dbReference type="RefSeq" id="WP_121687374.1">
    <property type="nucleotide sequence ID" value="NZ_RCUY01000002.1"/>
</dbReference>
<dbReference type="PRINTS" id="PR00368">
    <property type="entry name" value="FADPNR"/>
</dbReference>
<keyword evidence="5" id="KW-0560">Oxidoreductase</keyword>
<dbReference type="InterPro" id="IPR051169">
    <property type="entry name" value="NADH-Q_oxidoreductase"/>
</dbReference>
<evidence type="ECO:0000256" key="3">
    <source>
        <dbReference type="ARBA" id="ARBA00022630"/>
    </source>
</evidence>
<dbReference type="PANTHER" id="PTHR42913">
    <property type="entry name" value="APOPTOSIS-INDUCING FACTOR 1"/>
    <property type="match status" value="1"/>
</dbReference>
<gene>
    <name evidence="7" type="ORF">D9V34_02535</name>
</gene>